<organism evidence="2 3">
    <name type="scientific">Melghirimyces thermohalophilus</name>
    <dbReference type="NCBI Taxonomy" id="1236220"/>
    <lineage>
        <taxon>Bacteria</taxon>
        <taxon>Bacillati</taxon>
        <taxon>Bacillota</taxon>
        <taxon>Bacilli</taxon>
        <taxon>Bacillales</taxon>
        <taxon>Thermoactinomycetaceae</taxon>
        <taxon>Melghirimyces</taxon>
    </lineage>
</organism>
<feature type="domain" description="DinB-like" evidence="1">
    <location>
        <begin position="27"/>
        <end position="163"/>
    </location>
</feature>
<keyword evidence="3" id="KW-1185">Reference proteome</keyword>
<gene>
    <name evidence="2" type="ORF">SAMN04488112_106108</name>
</gene>
<sequence length="172" mass="20615">MENLRYPIGRFDVSRHRESTDWHIWMLAETPHRLREAVSDLTKEQLDTPYRPKGWSIRQVVHHLSDSHLNGYLRFKMALTDERPRIIAYDQDRWAQLPDAQDMPVEPSLHFLDALHQRWVGLLETMRPEQFQKGYVHPEDGFVSLDNSLRLYSWHSRHHLGQIANLRERMGW</sequence>
<dbReference type="Proteomes" id="UP000199387">
    <property type="component" value="Unassembled WGS sequence"/>
</dbReference>
<dbReference type="SUPFAM" id="SSF109854">
    <property type="entry name" value="DinB/YfiT-like putative metalloenzymes"/>
    <property type="match status" value="1"/>
</dbReference>
<dbReference type="InterPro" id="IPR024775">
    <property type="entry name" value="DinB-like"/>
</dbReference>
<dbReference type="Gene3D" id="1.20.120.450">
    <property type="entry name" value="dinb family like domain"/>
    <property type="match status" value="1"/>
</dbReference>
<evidence type="ECO:0000259" key="1">
    <source>
        <dbReference type="Pfam" id="PF12867"/>
    </source>
</evidence>
<dbReference type="RefSeq" id="WP_091567620.1">
    <property type="nucleotide sequence ID" value="NZ_FMZA01000006.1"/>
</dbReference>
<evidence type="ECO:0000313" key="3">
    <source>
        <dbReference type="Proteomes" id="UP000199387"/>
    </source>
</evidence>
<evidence type="ECO:0000313" key="2">
    <source>
        <dbReference type="EMBL" id="SDC33305.1"/>
    </source>
</evidence>
<dbReference type="AlphaFoldDB" id="A0A1G6KS02"/>
<dbReference type="STRING" id="1236220.SAMN04488112_106108"/>
<reference evidence="2 3" key="1">
    <citation type="submission" date="2016-10" db="EMBL/GenBank/DDBJ databases">
        <authorList>
            <person name="de Groot N.N."/>
        </authorList>
    </citation>
    <scope>NUCLEOTIDE SEQUENCE [LARGE SCALE GENOMIC DNA]</scope>
    <source>
        <strain evidence="2 3">DSM 45514</strain>
    </source>
</reference>
<name>A0A1G6KS02_9BACL</name>
<accession>A0A1G6KS02</accession>
<dbReference type="OrthoDB" id="9796039at2"/>
<dbReference type="EMBL" id="FMZA01000006">
    <property type="protein sequence ID" value="SDC33305.1"/>
    <property type="molecule type" value="Genomic_DNA"/>
</dbReference>
<dbReference type="Pfam" id="PF12867">
    <property type="entry name" value="DinB_2"/>
    <property type="match status" value="1"/>
</dbReference>
<proteinExistence type="predicted"/>
<dbReference type="NCBIfam" id="NF009807">
    <property type="entry name" value="PRK13291.1"/>
    <property type="match status" value="1"/>
</dbReference>
<dbReference type="InterPro" id="IPR034660">
    <property type="entry name" value="DinB/YfiT-like"/>
</dbReference>
<protein>
    <submittedName>
        <fullName evidence="2">DinB superfamily protein</fullName>
    </submittedName>
</protein>